<dbReference type="FunFam" id="3.40.50.1580:FF:000009">
    <property type="entry name" value="Uridine phosphorylase 2"/>
    <property type="match status" value="1"/>
</dbReference>
<comment type="catalytic activity">
    <reaction evidence="7">
        <text>uridine + phosphate = alpha-D-ribose 1-phosphate + uracil</text>
        <dbReference type="Rhea" id="RHEA:24388"/>
        <dbReference type="ChEBI" id="CHEBI:16704"/>
        <dbReference type="ChEBI" id="CHEBI:17568"/>
        <dbReference type="ChEBI" id="CHEBI:43474"/>
        <dbReference type="ChEBI" id="CHEBI:57720"/>
        <dbReference type="EC" id="2.4.2.3"/>
    </reaction>
    <physiologicalReaction direction="left-to-right" evidence="7">
        <dbReference type="Rhea" id="RHEA:24389"/>
    </physiologicalReaction>
</comment>
<keyword evidence="13" id="KW-1185">Reference proteome</keyword>
<dbReference type="KEGG" id="csyr:103253542"/>
<dbReference type="SUPFAM" id="SSF53167">
    <property type="entry name" value="Purine and uridine phosphorylases"/>
    <property type="match status" value="1"/>
</dbReference>
<dbReference type="STRING" id="1868482.ENSTSYP00000002905"/>
<evidence type="ECO:0000256" key="5">
    <source>
        <dbReference type="ARBA" id="ARBA00022676"/>
    </source>
</evidence>
<dbReference type="GO" id="GO:0009166">
    <property type="term" value="P:nucleotide catabolic process"/>
    <property type="evidence" value="ECO:0007669"/>
    <property type="project" value="InterPro"/>
</dbReference>
<dbReference type="CTD" id="7378"/>
<feature type="binding site" evidence="10">
    <location>
        <position position="217"/>
    </location>
    <ligand>
        <name>substrate</name>
    </ligand>
</feature>
<dbReference type="Gene3D" id="3.40.50.1580">
    <property type="entry name" value="Nucleoside phosphorylase domain"/>
    <property type="match status" value="1"/>
</dbReference>
<sequence length="310" mass="33912">MAAKGTEAEKPENDSDRLVQLSNPNVATMKEDILYHFNLSTSTHDFPAMFGDVKFVCVGGSPSRMNAFIRYIGAELGLKCPGEDYPNICVGTDRYSMYKAGPVLSVSHGMGVPSMSIMLHELIKLLYHARCSNVTVIRIGTSGGIGLEPGSVVITRQAVDACFKPELEQMVLGKRVVRSTDLDQQLVQELMQCSTELGEFTTVVGNTMCTMDFYEGQGRLDGALCSYTEKDKQAYLQAAYAAGIRNIEMESSVFAAMCSACGLRAAVVCVALLNRLEGDQISSAHEVLVEYQERPQRLVGYFIKKRLGKA</sequence>
<evidence type="ECO:0000256" key="7">
    <source>
        <dbReference type="ARBA" id="ARBA00051794"/>
    </source>
</evidence>
<dbReference type="InterPro" id="IPR018016">
    <property type="entry name" value="Nucleoside_phosphorylase_CS"/>
</dbReference>
<dbReference type="GO" id="GO:0005829">
    <property type="term" value="C:cytosol"/>
    <property type="evidence" value="ECO:0007669"/>
    <property type="project" value="TreeGrafter"/>
</dbReference>
<comment type="catalytic activity">
    <reaction evidence="8">
        <text>2'-deoxyuridine + phosphate = 2-deoxy-alpha-D-ribose 1-phosphate + uracil</text>
        <dbReference type="Rhea" id="RHEA:22824"/>
        <dbReference type="ChEBI" id="CHEBI:16450"/>
        <dbReference type="ChEBI" id="CHEBI:17568"/>
        <dbReference type="ChEBI" id="CHEBI:43474"/>
        <dbReference type="ChEBI" id="CHEBI:57259"/>
    </reaction>
    <physiologicalReaction direction="left-to-right" evidence="8">
        <dbReference type="Rhea" id="RHEA:22825"/>
    </physiologicalReaction>
</comment>
<keyword evidence="5 11" id="KW-0328">Glycosyltransferase</keyword>
<protein>
    <recommendedName>
        <fullName evidence="4 11">Uridine phosphorylase</fullName>
        <ecNumber evidence="4 11">2.4.2.3</ecNumber>
    </recommendedName>
</protein>
<dbReference type="GO" id="GO:0005654">
    <property type="term" value="C:nucleoplasm"/>
    <property type="evidence" value="ECO:0007669"/>
    <property type="project" value="Ensembl"/>
</dbReference>
<keyword evidence="6 11" id="KW-0808">Transferase</keyword>
<feature type="binding site" evidence="10">
    <location>
        <position position="219"/>
    </location>
    <ligand>
        <name>substrate</name>
    </ligand>
</feature>
<gene>
    <name evidence="14" type="primary">UPP1</name>
</gene>
<evidence type="ECO:0000259" key="12">
    <source>
        <dbReference type="Pfam" id="PF01048"/>
    </source>
</evidence>
<accession>A0A1U7T0Y2</accession>
<evidence type="ECO:0000313" key="14">
    <source>
        <dbReference type="RefSeq" id="XP_008050013.1"/>
    </source>
</evidence>
<evidence type="ECO:0000313" key="13">
    <source>
        <dbReference type="Proteomes" id="UP000189704"/>
    </source>
</evidence>
<evidence type="ECO:0000256" key="1">
    <source>
        <dbReference type="ARBA" id="ARBA00004825"/>
    </source>
</evidence>
<evidence type="ECO:0000256" key="10">
    <source>
        <dbReference type="PIRSR" id="PIRSR610059-50"/>
    </source>
</evidence>
<feature type="domain" description="Nucleoside phosphorylase" evidence="12">
    <location>
        <begin position="54"/>
        <end position="303"/>
    </location>
</feature>
<dbReference type="GO" id="GO:0047847">
    <property type="term" value="F:deoxyuridine phosphorylase activity"/>
    <property type="evidence" value="ECO:0007669"/>
    <property type="project" value="RHEA"/>
</dbReference>
<evidence type="ECO:0000256" key="6">
    <source>
        <dbReference type="ARBA" id="ARBA00022679"/>
    </source>
</evidence>
<dbReference type="OrthoDB" id="204058at2759"/>
<dbReference type="AlphaFoldDB" id="A0A1U7T0Y2"/>
<dbReference type="RefSeq" id="XP_008050013.1">
    <property type="nucleotide sequence ID" value="XM_008051822.1"/>
</dbReference>
<dbReference type="CDD" id="cd17763">
    <property type="entry name" value="UP_hUPP-like"/>
    <property type="match status" value="1"/>
</dbReference>
<evidence type="ECO:0000256" key="11">
    <source>
        <dbReference type="RuleBase" id="RU361131"/>
    </source>
</evidence>
<dbReference type="InterPro" id="IPR035994">
    <property type="entry name" value="Nucleoside_phosphorylase_sf"/>
</dbReference>
<comment type="function">
    <text evidence="9 11">Catalyzes the reversible phosphorylytic cleavage of uridine to uracil and ribose-1-phosphate which can then be utilized as carbon and energy sources or in the rescue of pyrimidine bases for nucleotide synthesis. Shows broad substrate specificity and can also accept deoxyuridine and other analogous compounds.</text>
</comment>
<dbReference type="PROSITE" id="PS01232">
    <property type="entry name" value="PNP_UDP_1"/>
    <property type="match status" value="1"/>
</dbReference>
<dbReference type="EC" id="2.4.2.3" evidence="4 11"/>
<evidence type="ECO:0000256" key="8">
    <source>
        <dbReference type="ARBA" id="ARBA00052298"/>
    </source>
</evidence>
<comment type="subunit">
    <text evidence="3">Homodimer.</text>
</comment>
<dbReference type="GO" id="GO:0042802">
    <property type="term" value="F:identical protein binding"/>
    <property type="evidence" value="ECO:0007669"/>
    <property type="project" value="Ensembl"/>
</dbReference>
<evidence type="ECO:0000256" key="4">
    <source>
        <dbReference type="ARBA" id="ARBA00011888"/>
    </source>
</evidence>
<dbReference type="PANTHER" id="PTHR43691">
    <property type="entry name" value="URIDINE PHOSPHORYLASE"/>
    <property type="match status" value="1"/>
</dbReference>
<dbReference type="UniPathway" id="UPA00574">
    <property type="reaction ID" value="UER00633"/>
</dbReference>
<dbReference type="Proteomes" id="UP000189704">
    <property type="component" value="Unplaced"/>
</dbReference>
<evidence type="ECO:0000256" key="9">
    <source>
        <dbReference type="ARBA" id="ARBA00056443"/>
    </source>
</evidence>
<comment type="pathway">
    <text evidence="1 11">Pyrimidine metabolism; UMP biosynthesis via salvage pathway; uracil from uridine (phosphorylase route): step 1/1.</text>
</comment>
<dbReference type="OMA" id="HPNICAG"/>
<name>A0A1U7T0Y2_CARSF</name>
<proteinExistence type="inferred from homology"/>
<dbReference type="Pfam" id="PF01048">
    <property type="entry name" value="PNP_UDP_1"/>
    <property type="match status" value="1"/>
</dbReference>
<comment type="similarity">
    <text evidence="2 11">Belongs to the PNP/UDP phosphorylase family.</text>
</comment>
<feature type="binding site" evidence="10">
    <location>
        <position position="94"/>
    </location>
    <ligand>
        <name>phosphate</name>
        <dbReference type="ChEBI" id="CHEBI:43474"/>
    </ligand>
</feature>
<evidence type="ECO:0000256" key="2">
    <source>
        <dbReference type="ARBA" id="ARBA00010456"/>
    </source>
</evidence>
<dbReference type="GO" id="GO:0006218">
    <property type="term" value="P:uridine catabolic process"/>
    <property type="evidence" value="ECO:0007669"/>
    <property type="project" value="Ensembl"/>
</dbReference>
<evidence type="ECO:0000256" key="3">
    <source>
        <dbReference type="ARBA" id="ARBA00011738"/>
    </source>
</evidence>
<reference evidence="14" key="1">
    <citation type="submission" date="2025-08" db="UniProtKB">
        <authorList>
            <consortium name="RefSeq"/>
        </authorList>
    </citation>
    <scope>IDENTIFICATION</scope>
</reference>
<dbReference type="NCBIfam" id="TIGR01719">
    <property type="entry name" value="euk_UDPppase"/>
    <property type="match status" value="1"/>
</dbReference>
<organism evidence="13 14">
    <name type="scientific">Carlito syrichta</name>
    <name type="common">Philippine tarsier</name>
    <name type="synonym">Tarsius syrichta</name>
    <dbReference type="NCBI Taxonomy" id="1868482"/>
    <lineage>
        <taxon>Eukaryota</taxon>
        <taxon>Metazoa</taxon>
        <taxon>Chordata</taxon>
        <taxon>Craniata</taxon>
        <taxon>Vertebrata</taxon>
        <taxon>Euteleostomi</taxon>
        <taxon>Mammalia</taxon>
        <taxon>Eutheria</taxon>
        <taxon>Euarchontoglires</taxon>
        <taxon>Primates</taxon>
        <taxon>Haplorrhini</taxon>
        <taxon>Tarsiiformes</taxon>
        <taxon>Tarsiidae</taxon>
        <taxon>Carlito</taxon>
    </lineage>
</organism>
<dbReference type="GeneID" id="103253542"/>
<dbReference type="InterPro" id="IPR010059">
    <property type="entry name" value="Uridine_phosphorylase_euk"/>
</dbReference>
<dbReference type="GO" id="GO:0004850">
    <property type="term" value="F:uridine phosphorylase activity"/>
    <property type="evidence" value="ECO:0007669"/>
    <property type="project" value="UniProtKB-EC"/>
</dbReference>
<dbReference type="PANTHER" id="PTHR43691:SF10">
    <property type="entry name" value="URIDINE PHOSPHORYLASE 1"/>
    <property type="match status" value="1"/>
</dbReference>
<feature type="binding site" evidence="10">
    <location>
        <begin position="138"/>
        <end position="141"/>
    </location>
    <ligand>
        <name>phosphate</name>
        <dbReference type="ChEBI" id="CHEBI:43474"/>
    </ligand>
</feature>
<dbReference type="InterPro" id="IPR000845">
    <property type="entry name" value="Nucleoside_phosphorylase_d"/>
</dbReference>
<dbReference type="GO" id="GO:0044206">
    <property type="term" value="P:UMP salvage"/>
    <property type="evidence" value="ECO:0007669"/>
    <property type="project" value="UniProtKB-UniPathway"/>
</dbReference>